<keyword evidence="3" id="KW-0808">Transferase</keyword>
<evidence type="ECO:0000313" key="8">
    <source>
        <dbReference type="Proteomes" id="UP000191901"/>
    </source>
</evidence>
<reference evidence="7 8" key="1">
    <citation type="journal article" date="2016" name="Biochim. Biophys. Acta">
        <title>Characterization of red-shifted phycobilisomes isolated from the chlorophyll f-containing cyanobacterium Halomicronema hongdechloris.</title>
        <authorList>
            <person name="Li Y."/>
            <person name="Lin Y."/>
            <person name="Garvey C.J."/>
            <person name="Birch D."/>
            <person name="Corkery R.W."/>
            <person name="Loughlin P.C."/>
            <person name="Scheer H."/>
            <person name="Willows R.D."/>
            <person name="Chen M."/>
        </authorList>
    </citation>
    <scope>NUCLEOTIDE SEQUENCE [LARGE SCALE GENOMIC DNA]</scope>
    <source>
        <strain evidence="7 8">C2206</strain>
    </source>
</reference>
<gene>
    <name evidence="7" type="ORF">XM38_051680</name>
</gene>
<evidence type="ECO:0000256" key="2">
    <source>
        <dbReference type="ARBA" id="ARBA00022603"/>
    </source>
</evidence>
<keyword evidence="4" id="KW-0949">S-adenosyl-L-methionine</keyword>
<dbReference type="InterPro" id="IPR003333">
    <property type="entry name" value="CMAS"/>
</dbReference>
<dbReference type="Pfam" id="PF02353">
    <property type="entry name" value="CMAS"/>
    <property type="match status" value="1"/>
</dbReference>
<feature type="compositionally biased region" description="Low complexity" evidence="6">
    <location>
        <begin position="119"/>
        <end position="136"/>
    </location>
</feature>
<sequence length="427" mass="48511">MTSTTVPTGIRDAVQDIFASINLPLRYCINFWDTDQLQVSGAKTDAAPSLTLQFRHPGVLRAILLKRDPLVLADAYLNGFFEISGKLEALILLFRQMSRFQLQPARQLRTWLEALTLPPLPETSSPETSPSSAPPSETDRQAIQHHYDVGNAFYRLWLDSHLVYSCAHFEHPEMSLDEAQMAKLDLICRKLRLQPGETLLDVGCGWGALLRWAVTHYGVQGYGITLSDEQLAFNRQQIEAQGLGERLQIELRDYRDLPQAPTFDKAVSVGMIEHVGKKNYPIYFDRIRASLKPGGLFLNHGITATREWDGSSIGERFINRYIFPNGELTRLSTTLTAAEDNGWEVVDVDGWRPHYAKTLRHWAANLERVLERATDLVGDRETLFWRIYLIGSALAFENNDMGIYQALLRPQTDPEWTLPLTRNGWLC</sequence>
<keyword evidence="8" id="KW-1185">Reference proteome</keyword>
<evidence type="ECO:0000256" key="1">
    <source>
        <dbReference type="ARBA" id="ARBA00010815"/>
    </source>
</evidence>
<dbReference type="Gene3D" id="3.40.50.150">
    <property type="entry name" value="Vaccinia Virus protein VP39"/>
    <property type="match status" value="1"/>
</dbReference>
<evidence type="ECO:0000256" key="3">
    <source>
        <dbReference type="ARBA" id="ARBA00022679"/>
    </source>
</evidence>
<evidence type="ECO:0000313" key="7">
    <source>
        <dbReference type="EMBL" id="ASC74193.1"/>
    </source>
</evidence>
<dbReference type="STRING" id="1641165.XM38_01475"/>
<dbReference type="GO" id="GO:0008610">
    <property type="term" value="P:lipid biosynthetic process"/>
    <property type="evidence" value="ECO:0007669"/>
    <property type="project" value="InterPro"/>
</dbReference>
<dbReference type="KEGG" id="hhg:XM38_051680"/>
<dbReference type="GO" id="GO:0032259">
    <property type="term" value="P:methylation"/>
    <property type="evidence" value="ECO:0007669"/>
    <property type="project" value="UniProtKB-KW"/>
</dbReference>
<keyword evidence="5" id="KW-0443">Lipid metabolism</keyword>
<dbReference type="InterPro" id="IPR050723">
    <property type="entry name" value="CFA/CMAS"/>
</dbReference>
<dbReference type="PANTHER" id="PTHR43667">
    <property type="entry name" value="CYCLOPROPANE-FATTY-ACYL-PHOSPHOLIPID SYNTHASE"/>
    <property type="match status" value="1"/>
</dbReference>
<dbReference type="Proteomes" id="UP000191901">
    <property type="component" value="Chromosome"/>
</dbReference>
<dbReference type="OrthoDB" id="9782855at2"/>
<dbReference type="GO" id="GO:0008168">
    <property type="term" value="F:methyltransferase activity"/>
    <property type="evidence" value="ECO:0007669"/>
    <property type="project" value="UniProtKB-KW"/>
</dbReference>
<organism evidence="7 8">
    <name type="scientific">Halomicronema hongdechloris C2206</name>
    <dbReference type="NCBI Taxonomy" id="1641165"/>
    <lineage>
        <taxon>Bacteria</taxon>
        <taxon>Bacillati</taxon>
        <taxon>Cyanobacteriota</taxon>
        <taxon>Cyanophyceae</taxon>
        <taxon>Nodosilineales</taxon>
        <taxon>Nodosilineaceae</taxon>
        <taxon>Halomicronema</taxon>
    </lineage>
</organism>
<proteinExistence type="inferred from homology"/>
<evidence type="ECO:0000256" key="6">
    <source>
        <dbReference type="SAM" id="MobiDB-lite"/>
    </source>
</evidence>
<keyword evidence="2" id="KW-0489">Methyltransferase</keyword>
<accession>A0A1Z3HV78</accession>
<dbReference type="RefSeq" id="WP_080805284.1">
    <property type="nucleotide sequence ID" value="NZ_CP021983.2"/>
</dbReference>
<dbReference type="EMBL" id="CP021983">
    <property type="protein sequence ID" value="ASC74193.1"/>
    <property type="molecule type" value="Genomic_DNA"/>
</dbReference>
<comment type="similarity">
    <text evidence="1">Belongs to the CFA/CMAS family.</text>
</comment>
<dbReference type="SUPFAM" id="SSF53335">
    <property type="entry name" value="S-adenosyl-L-methionine-dependent methyltransferases"/>
    <property type="match status" value="1"/>
</dbReference>
<evidence type="ECO:0000256" key="4">
    <source>
        <dbReference type="ARBA" id="ARBA00022691"/>
    </source>
</evidence>
<feature type="region of interest" description="Disordered" evidence="6">
    <location>
        <begin position="119"/>
        <end position="139"/>
    </location>
</feature>
<name>A0A1Z3HV78_9CYAN</name>
<dbReference type="CDD" id="cd02440">
    <property type="entry name" value="AdoMet_MTases"/>
    <property type="match status" value="1"/>
</dbReference>
<dbReference type="PANTHER" id="PTHR43667:SF1">
    <property type="entry name" value="CYCLOPROPANE-FATTY-ACYL-PHOSPHOLIPID SYNTHASE"/>
    <property type="match status" value="1"/>
</dbReference>
<dbReference type="PIRSF" id="PIRSF003085">
    <property type="entry name" value="CMAS"/>
    <property type="match status" value="1"/>
</dbReference>
<protein>
    <submittedName>
        <fullName evidence="7">Sarcosine/dimethylglycine N-methyltransferase</fullName>
    </submittedName>
</protein>
<dbReference type="InterPro" id="IPR029063">
    <property type="entry name" value="SAM-dependent_MTases_sf"/>
</dbReference>
<evidence type="ECO:0000256" key="5">
    <source>
        <dbReference type="ARBA" id="ARBA00023098"/>
    </source>
</evidence>
<dbReference type="AlphaFoldDB" id="A0A1Z3HV78"/>